<evidence type="ECO:0000256" key="4">
    <source>
        <dbReference type="ARBA" id="ARBA00022723"/>
    </source>
</evidence>
<dbReference type="GO" id="GO:0004813">
    <property type="term" value="F:alanine-tRNA ligase activity"/>
    <property type="evidence" value="ECO:0007669"/>
    <property type="project" value="InterPro"/>
</dbReference>
<dbReference type="Proteomes" id="UP000326354">
    <property type="component" value="Chromosome"/>
</dbReference>
<gene>
    <name evidence="8" type="ORF">UABAM_05796</name>
</gene>
<comment type="subcellular location">
    <subcellularLocation>
        <location evidence="2">Cytoplasm</location>
    </subcellularLocation>
</comment>
<accession>A0A5S9ITC9</accession>
<dbReference type="Gene3D" id="2.40.30.130">
    <property type="match status" value="1"/>
</dbReference>
<dbReference type="GO" id="GO:0046872">
    <property type="term" value="F:metal ion binding"/>
    <property type="evidence" value="ECO:0007669"/>
    <property type="project" value="UniProtKB-KW"/>
</dbReference>
<dbReference type="SUPFAM" id="SSF55186">
    <property type="entry name" value="ThrRS/AlaRS common domain"/>
    <property type="match status" value="1"/>
</dbReference>
<evidence type="ECO:0000256" key="3">
    <source>
        <dbReference type="ARBA" id="ARBA00017959"/>
    </source>
</evidence>
<evidence type="ECO:0000313" key="8">
    <source>
        <dbReference type="EMBL" id="BBM87387.1"/>
    </source>
</evidence>
<dbReference type="Pfam" id="PF07973">
    <property type="entry name" value="tRNA_SAD"/>
    <property type="match status" value="1"/>
</dbReference>
<keyword evidence="4" id="KW-0479">Metal-binding</keyword>
<name>A0A5S9ITC9_UABAM</name>
<dbReference type="GO" id="GO:0006419">
    <property type="term" value="P:alanyl-tRNA aminoacylation"/>
    <property type="evidence" value="ECO:0007669"/>
    <property type="project" value="InterPro"/>
</dbReference>
<dbReference type="InterPro" id="IPR018165">
    <property type="entry name" value="Ala-tRNA-synth_IIc_core"/>
</dbReference>
<sequence length="236" mass="26422">MTKLLYQTDSYLKEFTATITEVTDEGVVLSESGFYPGGGGQPCDYGSIENSQGQVYAVTGIKKYDGKMIHVIEGDKPGIGEVKSAIDWERRYKLMRTHTAMHILCAVIWRDYGAAVTGGNMEPLRGRMDFELEGMQREMVNEIEKKINEEVQMARSIVIKIHPREEALKIPDLVRTKTNLIPEGITEIRTVEIEGLDLQADGGTHVANTKEVGSLKLIKYKSKGRINKRLTMAVED</sequence>
<dbReference type="SMART" id="SM00863">
    <property type="entry name" value="tRNA_SAD"/>
    <property type="match status" value="1"/>
</dbReference>
<evidence type="ECO:0000256" key="5">
    <source>
        <dbReference type="ARBA" id="ARBA00022833"/>
    </source>
</evidence>
<dbReference type="RefSeq" id="WP_151971409.1">
    <property type="nucleotide sequence ID" value="NZ_AP019860.1"/>
</dbReference>
<dbReference type="EMBL" id="AP019860">
    <property type="protein sequence ID" value="BBM87387.1"/>
    <property type="molecule type" value="Genomic_DNA"/>
</dbReference>
<dbReference type="GO" id="GO:0005737">
    <property type="term" value="C:cytoplasm"/>
    <property type="evidence" value="ECO:0007669"/>
    <property type="project" value="UniProtKB-SubCell"/>
</dbReference>
<evidence type="ECO:0000256" key="6">
    <source>
        <dbReference type="ARBA" id="ARBA00032577"/>
    </source>
</evidence>
<dbReference type="OrthoDB" id="9812949at2"/>
<evidence type="ECO:0000256" key="1">
    <source>
        <dbReference type="ARBA" id="ARBA00001947"/>
    </source>
</evidence>
<evidence type="ECO:0000259" key="7">
    <source>
        <dbReference type="PROSITE" id="PS50860"/>
    </source>
</evidence>
<dbReference type="PANTHER" id="PTHR43462:SF1">
    <property type="entry name" value="ALANYL-TRNA EDITING PROTEIN AARSD1"/>
    <property type="match status" value="1"/>
</dbReference>
<dbReference type="AlphaFoldDB" id="A0A5S9ITC9"/>
<dbReference type="PROSITE" id="PS50860">
    <property type="entry name" value="AA_TRNA_LIGASE_II_ALA"/>
    <property type="match status" value="1"/>
</dbReference>
<dbReference type="GO" id="GO:0005524">
    <property type="term" value="F:ATP binding"/>
    <property type="evidence" value="ECO:0007669"/>
    <property type="project" value="InterPro"/>
</dbReference>
<dbReference type="InterPro" id="IPR051335">
    <property type="entry name" value="Alanyl-tRNA_Editing_Enzymes"/>
</dbReference>
<reference evidence="8 9" key="1">
    <citation type="submission" date="2019-08" db="EMBL/GenBank/DDBJ databases">
        <title>Complete genome sequence of Candidatus Uab amorphum.</title>
        <authorList>
            <person name="Shiratori T."/>
            <person name="Suzuki S."/>
            <person name="Kakizawa Y."/>
            <person name="Ishida K."/>
        </authorList>
    </citation>
    <scope>NUCLEOTIDE SEQUENCE [LARGE SCALE GENOMIC DNA]</scope>
    <source>
        <strain evidence="8 9">SRT547</strain>
    </source>
</reference>
<comment type="cofactor">
    <cofactor evidence="1">
        <name>Zn(2+)</name>
        <dbReference type="ChEBI" id="CHEBI:29105"/>
    </cofactor>
</comment>
<proteinExistence type="predicted"/>
<dbReference type="Gene3D" id="3.30.980.10">
    <property type="entry name" value="Threonyl-trna Synthetase, Chain A, domain 2"/>
    <property type="match status" value="1"/>
</dbReference>
<dbReference type="GO" id="GO:0002161">
    <property type="term" value="F:aminoacyl-tRNA deacylase activity"/>
    <property type="evidence" value="ECO:0007669"/>
    <property type="project" value="UniProtKB-ARBA"/>
</dbReference>
<dbReference type="InterPro" id="IPR018164">
    <property type="entry name" value="Ala-tRNA-synth_IIc_N"/>
</dbReference>
<dbReference type="PANTHER" id="PTHR43462">
    <property type="entry name" value="ALANYL-TRNA EDITING PROTEIN"/>
    <property type="match status" value="1"/>
</dbReference>
<dbReference type="KEGG" id="uam:UABAM_05796"/>
<feature type="domain" description="Alanyl-transfer RNA synthetases family profile" evidence="7">
    <location>
        <begin position="1"/>
        <end position="236"/>
    </location>
</feature>
<keyword evidence="9" id="KW-1185">Reference proteome</keyword>
<keyword evidence="5" id="KW-0862">Zinc</keyword>
<evidence type="ECO:0000313" key="9">
    <source>
        <dbReference type="Proteomes" id="UP000326354"/>
    </source>
</evidence>
<organism evidence="8 9">
    <name type="scientific">Uabimicrobium amorphum</name>
    <dbReference type="NCBI Taxonomy" id="2596890"/>
    <lineage>
        <taxon>Bacteria</taxon>
        <taxon>Pseudomonadati</taxon>
        <taxon>Planctomycetota</taxon>
        <taxon>Candidatus Uabimicrobiia</taxon>
        <taxon>Candidatus Uabimicrobiales</taxon>
        <taxon>Candidatus Uabimicrobiaceae</taxon>
        <taxon>Candidatus Uabimicrobium</taxon>
    </lineage>
</organism>
<dbReference type="SUPFAM" id="SSF50447">
    <property type="entry name" value="Translation proteins"/>
    <property type="match status" value="1"/>
</dbReference>
<dbReference type="InterPro" id="IPR018163">
    <property type="entry name" value="Thr/Ala-tRNA-synth_IIc_edit"/>
</dbReference>
<dbReference type="InterPro" id="IPR009000">
    <property type="entry name" value="Transl_B-barrel_sf"/>
</dbReference>
<protein>
    <recommendedName>
        <fullName evidence="3">Alanine--tRNA ligase</fullName>
    </recommendedName>
    <alternativeName>
        <fullName evidence="6">Alanyl-tRNA synthetase</fullName>
    </alternativeName>
</protein>
<dbReference type="InterPro" id="IPR012947">
    <property type="entry name" value="tRNA_SAD"/>
</dbReference>
<dbReference type="Pfam" id="PF01411">
    <property type="entry name" value="tRNA-synt_2c"/>
    <property type="match status" value="1"/>
</dbReference>
<evidence type="ECO:0000256" key="2">
    <source>
        <dbReference type="ARBA" id="ARBA00004496"/>
    </source>
</evidence>
<dbReference type="GO" id="GO:0003676">
    <property type="term" value="F:nucleic acid binding"/>
    <property type="evidence" value="ECO:0007669"/>
    <property type="project" value="InterPro"/>
</dbReference>